<name>A0A820H2X0_9BILA</name>
<dbReference type="Proteomes" id="UP000663844">
    <property type="component" value="Unassembled WGS sequence"/>
</dbReference>
<accession>A0A820H2X0</accession>
<comment type="caution">
    <text evidence="2">The sequence shown here is derived from an EMBL/GenBank/DDBJ whole genome shotgun (WGS) entry which is preliminary data.</text>
</comment>
<evidence type="ECO:0000313" key="2">
    <source>
        <dbReference type="EMBL" id="CAF4286910.1"/>
    </source>
</evidence>
<feature type="compositionally biased region" description="Basic and acidic residues" evidence="1">
    <location>
        <begin position="7"/>
        <end position="22"/>
    </location>
</feature>
<protein>
    <submittedName>
        <fullName evidence="2">Uncharacterized protein</fullName>
    </submittedName>
</protein>
<reference evidence="2" key="1">
    <citation type="submission" date="2021-02" db="EMBL/GenBank/DDBJ databases">
        <authorList>
            <person name="Nowell W R."/>
        </authorList>
    </citation>
    <scope>NUCLEOTIDE SEQUENCE</scope>
</reference>
<evidence type="ECO:0000313" key="3">
    <source>
        <dbReference type="Proteomes" id="UP000663844"/>
    </source>
</evidence>
<dbReference type="EMBL" id="CAJOAZ010014951">
    <property type="protein sequence ID" value="CAF4286910.1"/>
    <property type="molecule type" value="Genomic_DNA"/>
</dbReference>
<feature type="non-terminal residue" evidence="2">
    <location>
        <position position="48"/>
    </location>
</feature>
<gene>
    <name evidence="2" type="ORF">OXD698_LOCUS45373</name>
</gene>
<dbReference type="AlphaFoldDB" id="A0A820H2X0"/>
<sequence>MSTNSETSDRESVVTDNDERTANGESNRSRPPIKSTIIISKNHPLGLI</sequence>
<feature type="region of interest" description="Disordered" evidence="1">
    <location>
        <begin position="1"/>
        <end position="36"/>
    </location>
</feature>
<evidence type="ECO:0000256" key="1">
    <source>
        <dbReference type="SAM" id="MobiDB-lite"/>
    </source>
</evidence>
<proteinExistence type="predicted"/>
<organism evidence="2 3">
    <name type="scientific">Adineta steineri</name>
    <dbReference type="NCBI Taxonomy" id="433720"/>
    <lineage>
        <taxon>Eukaryota</taxon>
        <taxon>Metazoa</taxon>
        <taxon>Spiralia</taxon>
        <taxon>Gnathifera</taxon>
        <taxon>Rotifera</taxon>
        <taxon>Eurotatoria</taxon>
        <taxon>Bdelloidea</taxon>
        <taxon>Adinetida</taxon>
        <taxon>Adinetidae</taxon>
        <taxon>Adineta</taxon>
    </lineage>
</organism>